<keyword evidence="3" id="KW-1185">Reference proteome</keyword>
<gene>
    <name evidence="2" type="ORF">CCAM_LOCUS40326</name>
</gene>
<dbReference type="EMBL" id="OOIL02006606">
    <property type="protein sequence ID" value="VFQ98550.1"/>
    <property type="molecule type" value="Genomic_DNA"/>
</dbReference>
<proteinExistence type="predicted"/>
<sequence>MGDALTYQEFNQYISGRGDANIPTLDSLFEDIDEAGLDGDGEPTPHSNDVDEEAGGPQTSQGKDAESSKSKNVSTEMTMDNVLLDARVEEKESDAVRRKDVGDDVGASTSNGVISGASETVNRTVIGEVVGGFNDRIETASQVMEALQDYLLSQMFFTLDENLVGNVENTRVHQAQDVTPEKGFCENVREVYEEFQDSEDDEEVVIEEPCTQIV</sequence>
<evidence type="ECO:0000313" key="2">
    <source>
        <dbReference type="EMBL" id="VFQ98550.1"/>
    </source>
</evidence>
<evidence type="ECO:0000256" key="1">
    <source>
        <dbReference type="SAM" id="MobiDB-lite"/>
    </source>
</evidence>
<reference evidence="2 3" key="1">
    <citation type="submission" date="2018-04" db="EMBL/GenBank/DDBJ databases">
        <authorList>
            <person name="Vogel A."/>
        </authorList>
    </citation>
    <scope>NUCLEOTIDE SEQUENCE [LARGE SCALE GENOMIC DNA]</scope>
</reference>
<feature type="compositionally biased region" description="Basic and acidic residues" evidence="1">
    <location>
        <begin position="86"/>
        <end position="102"/>
    </location>
</feature>
<accession>A0A484NBU9</accession>
<dbReference type="AlphaFoldDB" id="A0A484NBU9"/>
<feature type="region of interest" description="Disordered" evidence="1">
    <location>
        <begin position="16"/>
        <end position="112"/>
    </location>
</feature>
<organism evidence="2 3">
    <name type="scientific">Cuscuta campestris</name>
    <dbReference type="NCBI Taxonomy" id="132261"/>
    <lineage>
        <taxon>Eukaryota</taxon>
        <taxon>Viridiplantae</taxon>
        <taxon>Streptophyta</taxon>
        <taxon>Embryophyta</taxon>
        <taxon>Tracheophyta</taxon>
        <taxon>Spermatophyta</taxon>
        <taxon>Magnoliopsida</taxon>
        <taxon>eudicotyledons</taxon>
        <taxon>Gunneridae</taxon>
        <taxon>Pentapetalae</taxon>
        <taxon>asterids</taxon>
        <taxon>lamiids</taxon>
        <taxon>Solanales</taxon>
        <taxon>Convolvulaceae</taxon>
        <taxon>Cuscuteae</taxon>
        <taxon>Cuscuta</taxon>
        <taxon>Cuscuta subgen. Grammica</taxon>
        <taxon>Cuscuta sect. Cleistogrammica</taxon>
    </lineage>
</organism>
<name>A0A484NBU9_9ASTE</name>
<protein>
    <submittedName>
        <fullName evidence="2">Uncharacterized protein</fullName>
    </submittedName>
</protein>
<feature type="compositionally biased region" description="Acidic residues" evidence="1">
    <location>
        <begin position="28"/>
        <end position="41"/>
    </location>
</feature>
<dbReference type="Proteomes" id="UP000595140">
    <property type="component" value="Unassembled WGS sequence"/>
</dbReference>
<evidence type="ECO:0000313" key="3">
    <source>
        <dbReference type="Proteomes" id="UP000595140"/>
    </source>
</evidence>